<keyword evidence="2" id="KW-0732">Signal</keyword>
<evidence type="ECO:0000313" key="3">
    <source>
        <dbReference type="EMBL" id="MCY1719964.1"/>
    </source>
</evidence>
<name>A0A9X3F3N5_9BACT</name>
<dbReference type="Gene3D" id="2.40.160.180">
    <property type="entry name" value="Carbohydrate-selective porin OprB"/>
    <property type="match status" value="1"/>
</dbReference>
<comment type="similarity">
    <text evidence="1 2">Belongs to the OprB family.</text>
</comment>
<proteinExistence type="inferred from homology"/>
<gene>
    <name evidence="3" type="ORF">OU798_06390</name>
</gene>
<dbReference type="Proteomes" id="UP001145087">
    <property type="component" value="Unassembled WGS sequence"/>
</dbReference>
<feature type="signal peptide" evidence="2">
    <location>
        <begin position="1"/>
        <end position="22"/>
    </location>
</feature>
<evidence type="ECO:0000256" key="1">
    <source>
        <dbReference type="ARBA" id="ARBA00008769"/>
    </source>
</evidence>
<organism evidence="3 4">
    <name type="scientific">Draconibacterium aestuarii</name>
    <dbReference type="NCBI Taxonomy" id="2998507"/>
    <lineage>
        <taxon>Bacteria</taxon>
        <taxon>Pseudomonadati</taxon>
        <taxon>Bacteroidota</taxon>
        <taxon>Bacteroidia</taxon>
        <taxon>Marinilabiliales</taxon>
        <taxon>Prolixibacteraceae</taxon>
        <taxon>Draconibacterium</taxon>
    </lineage>
</organism>
<dbReference type="GO" id="GO:0008643">
    <property type="term" value="P:carbohydrate transport"/>
    <property type="evidence" value="ECO:0007669"/>
    <property type="project" value="InterPro"/>
</dbReference>
<sequence>MRKQKILVLSFAFLLSTVLVYGQEQKQRETNDIAGPSSVGNQMKSDIISRKAKVGWYFLDSLDAAKDRFYDKTGFKANLDYNSQIMGVTKAIGNNIGASGVLRLYGKWDFVRRGTPFQGGLVFNLEHRHKYTENPLREYGILDVGYAGLIQSVYNDDKFRVTNLYWRQTFGTNKVVVYAGFVDMTDWTDIHAAASPWSSFNNMVFATGSVTIGGGYPGGSLGLMVSAWLTKQVYVVGSFTDINGKATEFWKGFDTFFNKFETVKTLELGYTPGLEYVFFKNAHLTFWQVDKQTGTGIPSGWGIAGSVSWGIGEKHLPFIRGGYANEGGAFYKGSVSVGYSYNIAGPNTFGIGFNWNRPNPGIFGDGLKDQHSSEIFFKWQVTHHSELTPNIQLIGNPAFNSKDNFTTLFGLRARVFI</sequence>
<dbReference type="RefSeq" id="WP_343332296.1">
    <property type="nucleotide sequence ID" value="NZ_JAPOHD010000012.1"/>
</dbReference>
<dbReference type="EMBL" id="JAPOHD010000012">
    <property type="protein sequence ID" value="MCY1719964.1"/>
    <property type="molecule type" value="Genomic_DNA"/>
</dbReference>
<dbReference type="InterPro" id="IPR007049">
    <property type="entry name" value="Carb-sel_porin_OprB"/>
</dbReference>
<dbReference type="GO" id="GO:0016020">
    <property type="term" value="C:membrane"/>
    <property type="evidence" value="ECO:0007669"/>
    <property type="project" value="InterPro"/>
</dbReference>
<evidence type="ECO:0000256" key="2">
    <source>
        <dbReference type="RuleBase" id="RU363072"/>
    </source>
</evidence>
<dbReference type="Pfam" id="PF04966">
    <property type="entry name" value="OprB"/>
    <property type="match status" value="2"/>
</dbReference>
<dbReference type="AlphaFoldDB" id="A0A9X3F3N5"/>
<feature type="chain" id="PRO_5041018304" evidence="2">
    <location>
        <begin position="23"/>
        <end position="417"/>
    </location>
</feature>
<dbReference type="InterPro" id="IPR038673">
    <property type="entry name" value="OprB_sf"/>
</dbReference>
<evidence type="ECO:0000313" key="4">
    <source>
        <dbReference type="Proteomes" id="UP001145087"/>
    </source>
</evidence>
<reference evidence="3" key="1">
    <citation type="submission" date="2022-11" db="EMBL/GenBank/DDBJ databases">
        <title>Marilongibacter aestuarii gen. nov., sp. nov., isolated from tidal flat sediment.</title>
        <authorList>
            <person name="Jiayan W."/>
        </authorList>
    </citation>
    <scope>NUCLEOTIDE SEQUENCE</scope>
    <source>
        <strain evidence="3">Z1-6</strain>
    </source>
</reference>
<dbReference type="GO" id="GO:0015288">
    <property type="term" value="F:porin activity"/>
    <property type="evidence" value="ECO:0007669"/>
    <property type="project" value="InterPro"/>
</dbReference>
<keyword evidence="4" id="KW-1185">Reference proteome</keyword>
<accession>A0A9X3F3N5</accession>
<protein>
    <submittedName>
        <fullName evidence="3">Carbohydrate porin</fullName>
    </submittedName>
</protein>
<comment type="caution">
    <text evidence="3">The sequence shown here is derived from an EMBL/GenBank/DDBJ whole genome shotgun (WGS) entry which is preliminary data.</text>
</comment>